<sequence>MERARKQITTGTWCAQESKIYLCTARAEPLVLLVLPAFRRQHAPSEVIENSQPDAKMGKHNTHPESLPASCTTKLIATTPGPECRLVCVPTIFASMRGNESSTTWENTHLCQPKQWSKAPTGCT</sequence>
<evidence type="ECO:0000313" key="2">
    <source>
        <dbReference type="EMBL" id="KDQ61615.1"/>
    </source>
</evidence>
<dbReference type="HOGENOM" id="CLU_2004257_0_0_1"/>
<dbReference type="AlphaFoldDB" id="A0A067Q611"/>
<accession>A0A067Q611</accession>
<evidence type="ECO:0000313" key="3">
    <source>
        <dbReference type="Proteomes" id="UP000027265"/>
    </source>
</evidence>
<feature type="region of interest" description="Disordered" evidence="1">
    <location>
        <begin position="45"/>
        <end position="68"/>
    </location>
</feature>
<keyword evidence="3" id="KW-1185">Reference proteome</keyword>
<dbReference type="InParanoid" id="A0A067Q611"/>
<gene>
    <name evidence="2" type="ORF">JAAARDRAFT_31083</name>
</gene>
<dbReference type="Proteomes" id="UP000027265">
    <property type="component" value="Unassembled WGS sequence"/>
</dbReference>
<name>A0A067Q611_9AGAM</name>
<protein>
    <submittedName>
        <fullName evidence="2">Uncharacterized protein</fullName>
    </submittedName>
</protein>
<evidence type="ECO:0000256" key="1">
    <source>
        <dbReference type="SAM" id="MobiDB-lite"/>
    </source>
</evidence>
<organism evidence="2 3">
    <name type="scientific">Jaapia argillacea MUCL 33604</name>
    <dbReference type="NCBI Taxonomy" id="933084"/>
    <lineage>
        <taxon>Eukaryota</taxon>
        <taxon>Fungi</taxon>
        <taxon>Dikarya</taxon>
        <taxon>Basidiomycota</taxon>
        <taxon>Agaricomycotina</taxon>
        <taxon>Agaricomycetes</taxon>
        <taxon>Agaricomycetidae</taxon>
        <taxon>Jaapiales</taxon>
        <taxon>Jaapiaceae</taxon>
        <taxon>Jaapia</taxon>
    </lineage>
</organism>
<proteinExistence type="predicted"/>
<dbReference type="EMBL" id="KL197712">
    <property type="protein sequence ID" value="KDQ61615.1"/>
    <property type="molecule type" value="Genomic_DNA"/>
</dbReference>
<reference evidence="3" key="1">
    <citation type="journal article" date="2014" name="Proc. Natl. Acad. Sci. U.S.A.">
        <title>Extensive sampling of basidiomycete genomes demonstrates inadequacy of the white-rot/brown-rot paradigm for wood decay fungi.</title>
        <authorList>
            <person name="Riley R."/>
            <person name="Salamov A.A."/>
            <person name="Brown D.W."/>
            <person name="Nagy L.G."/>
            <person name="Floudas D."/>
            <person name="Held B.W."/>
            <person name="Levasseur A."/>
            <person name="Lombard V."/>
            <person name="Morin E."/>
            <person name="Otillar R."/>
            <person name="Lindquist E.A."/>
            <person name="Sun H."/>
            <person name="LaButti K.M."/>
            <person name="Schmutz J."/>
            <person name="Jabbour D."/>
            <person name="Luo H."/>
            <person name="Baker S.E."/>
            <person name="Pisabarro A.G."/>
            <person name="Walton J.D."/>
            <person name="Blanchette R.A."/>
            <person name="Henrissat B."/>
            <person name="Martin F."/>
            <person name="Cullen D."/>
            <person name="Hibbett D.S."/>
            <person name="Grigoriev I.V."/>
        </authorList>
    </citation>
    <scope>NUCLEOTIDE SEQUENCE [LARGE SCALE GENOMIC DNA]</scope>
    <source>
        <strain evidence="3">MUCL 33604</strain>
    </source>
</reference>